<dbReference type="CDD" id="cd00156">
    <property type="entry name" value="REC"/>
    <property type="match status" value="1"/>
</dbReference>
<dbReference type="InterPro" id="IPR050595">
    <property type="entry name" value="Bact_response_regulator"/>
</dbReference>
<dbReference type="Gene3D" id="3.30.450.20">
    <property type="entry name" value="PAS domain"/>
    <property type="match status" value="2"/>
</dbReference>
<feature type="domain" description="PAS" evidence="4">
    <location>
        <begin position="252"/>
        <end position="296"/>
    </location>
</feature>
<dbReference type="InterPro" id="IPR000014">
    <property type="entry name" value="PAS"/>
</dbReference>
<dbReference type="OrthoDB" id="8127at2157"/>
<evidence type="ECO:0000313" key="6">
    <source>
        <dbReference type="Proteomes" id="UP000184357"/>
    </source>
</evidence>
<dbReference type="AlphaFoldDB" id="A0A1M5T4K9"/>
<keyword evidence="1 2" id="KW-0597">Phosphoprotein</keyword>
<dbReference type="Proteomes" id="UP000184357">
    <property type="component" value="Unassembled WGS sequence"/>
</dbReference>
<protein>
    <submittedName>
        <fullName evidence="5">PAS domain S-box-containing protein</fullName>
    </submittedName>
</protein>
<feature type="domain" description="PAS" evidence="4">
    <location>
        <begin position="135"/>
        <end position="189"/>
    </location>
</feature>
<dbReference type="InterPro" id="IPR035965">
    <property type="entry name" value="PAS-like_dom_sf"/>
</dbReference>
<dbReference type="Pfam" id="PF00989">
    <property type="entry name" value="PAS"/>
    <property type="match status" value="1"/>
</dbReference>
<dbReference type="Pfam" id="PF00072">
    <property type="entry name" value="Response_reg"/>
    <property type="match status" value="1"/>
</dbReference>
<dbReference type="InterPro" id="IPR001789">
    <property type="entry name" value="Sig_transdc_resp-reg_receiver"/>
</dbReference>
<dbReference type="NCBIfam" id="TIGR00229">
    <property type="entry name" value="sensory_box"/>
    <property type="match status" value="2"/>
</dbReference>
<dbReference type="GO" id="GO:0000160">
    <property type="term" value="P:phosphorelay signal transduction system"/>
    <property type="evidence" value="ECO:0007669"/>
    <property type="project" value="InterPro"/>
</dbReference>
<dbReference type="GO" id="GO:0006355">
    <property type="term" value="P:regulation of DNA-templated transcription"/>
    <property type="evidence" value="ECO:0007669"/>
    <property type="project" value="InterPro"/>
</dbReference>
<dbReference type="PROSITE" id="PS50110">
    <property type="entry name" value="RESPONSE_REGULATORY"/>
    <property type="match status" value="1"/>
</dbReference>
<dbReference type="PANTHER" id="PTHR44591">
    <property type="entry name" value="STRESS RESPONSE REGULATOR PROTEIN 1"/>
    <property type="match status" value="1"/>
</dbReference>
<accession>A0A1M5T4K9</accession>
<gene>
    <name evidence="5" type="ORF">SAMN05443636_2635</name>
</gene>
<sequence length="376" mass="42290">MGDIDDVHILHVDDEPDFAEMTAEFLEREDDGFSVETVTSASEGLERFSHDDFDCVISDYDMPGRNGLEFLNTVREEAPDLPFILFTGKGSEEVASEAISVGVTDYLQKGDGTDQYAVLANRVRNAVERDRAEQARKRQRKAIETAKEGISILSQDGEFIYVNQAYADLYGYDPDEMRGQHWELIYPDEEITVVWAEIIPTVTSEGYWTGETTGLRADGTIFPEDHTLAQTDSGELICTVRDRSEEQERQTELIRFRTLVETINDPVYVLDKTGEFEYVNDAFLEMVGYDRETVLGATPLLIKSQEAVERAEVNLARILSSDGPDSVQFEVEIQPKEGRPIPCEDHMGVLPYEGECFEGSAGILRDISCCKEAESR</sequence>
<dbReference type="RefSeq" id="WP_079991645.1">
    <property type="nucleotide sequence ID" value="NZ_FQWV01000007.1"/>
</dbReference>
<proteinExistence type="predicted"/>
<evidence type="ECO:0000259" key="3">
    <source>
        <dbReference type="PROSITE" id="PS50110"/>
    </source>
</evidence>
<dbReference type="SUPFAM" id="SSF55785">
    <property type="entry name" value="PYP-like sensor domain (PAS domain)"/>
    <property type="match status" value="2"/>
</dbReference>
<feature type="modified residue" description="4-aspartylphosphate" evidence="2">
    <location>
        <position position="59"/>
    </location>
</feature>
<dbReference type="PANTHER" id="PTHR44591:SF25">
    <property type="entry name" value="CHEMOTAXIS TWO-COMPONENT RESPONSE REGULATOR"/>
    <property type="match status" value="1"/>
</dbReference>
<reference evidence="5 6" key="1">
    <citation type="submission" date="2016-11" db="EMBL/GenBank/DDBJ databases">
        <authorList>
            <person name="Jaros S."/>
            <person name="Januszkiewicz K."/>
            <person name="Wedrychowicz H."/>
        </authorList>
    </citation>
    <scope>NUCLEOTIDE SEQUENCE [LARGE SCALE GENOMIC DNA]</scope>
    <source>
        <strain evidence="5 6">DSM 9297</strain>
    </source>
</reference>
<dbReference type="Pfam" id="PF13426">
    <property type="entry name" value="PAS_9"/>
    <property type="match status" value="1"/>
</dbReference>
<dbReference type="PROSITE" id="PS50112">
    <property type="entry name" value="PAS"/>
    <property type="match status" value="2"/>
</dbReference>
<evidence type="ECO:0000256" key="1">
    <source>
        <dbReference type="ARBA" id="ARBA00022553"/>
    </source>
</evidence>
<dbReference type="EMBL" id="FQWV01000007">
    <property type="protein sequence ID" value="SHH45638.1"/>
    <property type="molecule type" value="Genomic_DNA"/>
</dbReference>
<keyword evidence="6" id="KW-1185">Reference proteome</keyword>
<dbReference type="SUPFAM" id="SSF52172">
    <property type="entry name" value="CheY-like"/>
    <property type="match status" value="1"/>
</dbReference>
<evidence type="ECO:0000313" key="5">
    <source>
        <dbReference type="EMBL" id="SHH45638.1"/>
    </source>
</evidence>
<organism evidence="5 6">
    <name type="scientific">Halobaculum gomorrense</name>
    <dbReference type="NCBI Taxonomy" id="43928"/>
    <lineage>
        <taxon>Archaea</taxon>
        <taxon>Methanobacteriati</taxon>
        <taxon>Methanobacteriota</taxon>
        <taxon>Stenosarchaea group</taxon>
        <taxon>Halobacteria</taxon>
        <taxon>Halobacteriales</taxon>
        <taxon>Haloferacaceae</taxon>
        <taxon>Halobaculum</taxon>
    </lineage>
</organism>
<name>A0A1M5T4K9_9EURY</name>
<evidence type="ECO:0000256" key="2">
    <source>
        <dbReference type="PROSITE-ProRule" id="PRU00169"/>
    </source>
</evidence>
<dbReference type="SMART" id="SM00448">
    <property type="entry name" value="REC"/>
    <property type="match status" value="1"/>
</dbReference>
<evidence type="ECO:0000259" key="4">
    <source>
        <dbReference type="PROSITE" id="PS50112"/>
    </source>
</evidence>
<dbReference type="Gene3D" id="3.40.50.2300">
    <property type="match status" value="1"/>
</dbReference>
<feature type="domain" description="Response regulatory" evidence="3">
    <location>
        <begin position="8"/>
        <end position="124"/>
    </location>
</feature>
<dbReference type="SMART" id="SM00091">
    <property type="entry name" value="PAS"/>
    <property type="match status" value="2"/>
</dbReference>
<dbReference type="STRING" id="43928.SAMN05443636_2635"/>
<dbReference type="InterPro" id="IPR013767">
    <property type="entry name" value="PAS_fold"/>
</dbReference>
<dbReference type="CDD" id="cd00130">
    <property type="entry name" value="PAS"/>
    <property type="match status" value="2"/>
</dbReference>
<dbReference type="InterPro" id="IPR011006">
    <property type="entry name" value="CheY-like_superfamily"/>
</dbReference>